<dbReference type="WBParaSite" id="Minc3s02767g31488">
    <property type="protein sequence ID" value="Minc3s02767g31488"/>
    <property type="gene ID" value="Minc3s02767g31488"/>
</dbReference>
<sequence length="617" mass="66395">MHKRRRQIWRYPYYTQAALFLLQWTAQALSCISSGPRSMSPAAFSAPTYQAGGGSGGGGGPANAAARGAPNLPLTPIGTRGEPPIGQSAQALLGSRVGLAEFGSEGYNSQGGGPVVDGEALSCNFEGEPCCWANIPTPSDDQIDWYLVQGTPESIHLRNISMKGRYLFAYAKGAGPSDEAQFSSCAITCASSPIRVRARHWQSSNVLLQVCQRESFPATLGFNPLLNCQEFPSPGHVAYTELALPKASYVDIVFVASNFIDETIGDIAFLDDIEILYERRPPDCAGPPTQTATSSTQKISIKSTKKIKTTTENLIKTTTIPLIEETENGGNERNLEGKEDSKSEIIESENKIPKESAASGSAASSSIVLVSDKVEEGIPPVVKEPVPLSQGEENLNAKAHGVIAKSGGEVVVVPSTTSSIDSATCQSIKCSFEDGTSCSYKDTVEAENAARGLTTKFEVTKGQFMNRVTGIRQGITEASSYAAVFLYPREKAGLWTNINGNSENTNLNSLLEPTRIRFQYYEGTHGVQLKGCCALNSVTTGSETTEEGNLDCPFLSDKFVSVSDRMWKWGTFVCPKGTKRVIFMCENTRTNQGACALDDIAVVENREDINMNDKPIC</sequence>
<evidence type="ECO:0000313" key="4">
    <source>
        <dbReference type="WBParaSite" id="Minc3s02767g31488"/>
    </source>
</evidence>
<dbReference type="Proteomes" id="UP000887563">
    <property type="component" value="Unplaced"/>
</dbReference>
<evidence type="ECO:0000256" key="1">
    <source>
        <dbReference type="SAM" id="MobiDB-lite"/>
    </source>
</evidence>
<name>A0A914MX89_MELIC</name>
<organism evidence="3 4">
    <name type="scientific">Meloidogyne incognita</name>
    <name type="common">Southern root-knot nematode worm</name>
    <name type="synonym">Oxyuris incognita</name>
    <dbReference type="NCBI Taxonomy" id="6306"/>
    <lineage>
        <taxon>Eukaryota</taxon>
        <taxon>Metazoa</taxon>
        <taxon>Ecdysozoa</taxon>
        <taxon>Nematoda</taxon>
        <taxon>Chromadorea</taxon>
        <taxon>Rhabditida</taxon>
        <taxon>Tylenchina</taxon>
        <taxon>Tylenchomorpha</taxon>
        <taxon>Tylenchoidea</taxon>
        <taxon>Meloidogynidae</taxon>
        <taxon>Meloidogyninae</taxon>
        <taxon>Meloidogyne</taxon>
        <taxon>Meloidogyne incognita group</taxon>
    </lineage>
</organism>
<dbReference type="AlphaFoldDB" id="A0A914MX89"/>
<dbReference type="SUPFAM" id="SSF49899">
    <property type="entry name" value="Concanavalin A-like lectins/glucanases"/>
    <property type="match status" value="1"/>
</dbReference>
<accession>A0A914MX89</accession>
<keyword evidence="2" id="KW-0732">Signal</keyword>
<dbReference type="InterPro" id="IPR013320">
    <property type="entry name" value="ConA-like_dom_sf"/>
</dbReference>
<evidence type="ECO:0000256" key="2">
    <source>
        <dbReference type="SAM" id="SignalP"/>
    </source>
</evidence>
<proteinExistence type="predicted"/>
<feature type="region of interest" description="Disordered" evidence="1">
    <location>
        <begin position="322"/>
        <end position="344"/>
    </location>
</feature>
<keyword evidence="3" id="KW-1185">Reference proteome</keyword>
<evidence type="ECO:0000313" key="3">
    <source>
        <dbReference type="Proteomes" id="UP000887563"/>
    </source>
</evidence>
<feature type="chain" id="PRO_5037449117" evidence="2">
    <location>
        <begin position="29"/>
        <end position="617"/>
    </location>
</feature>
<feature type="compositionally biased region" description="Basic and acidic residues" evidence="1">
    <location>
        <begin position="333"/>
        <end position="344"/>
    </location>
</feature>
<feature type="signal peptide" evidence="2">
    <location>
        <begin position="1"/>
        <end position="28"/>
    </location>
</feature>
<dbReference type="Gene3D" id="2.60.120.200">
    <property type="match status" value="1"/>
</dbReference>
<reference evidence="4" key="1">
    <citation type="submission" date="2022-11" db="UniProtKB">
        <authorList>
            <consortium name="WormBaseParasite"/>
        </authorList>
    </citation>
    <scope>IDENTIFICATION</scope>
</reference>
<protein>
    <submittedName>
        <fullName evidence="4">MAM domain-containing protein</fullName>
    </submittedName>
</protein>